<feature type="non-terminal residue" evidence="1">
    <location>
        <position position="54"/>
    </location>
</feature>
<dbReference type="EMBL" id="CAJVPU010012012">
    <property type="protein sequence ID" value="CAG8619596.1"/>
    <property type="molecule type" value="Genomic_DNA"/>
</dbReference>
<evidence type="ECO:0000313" key="1">
    <source>
        <dbReference type="EMBL" id="CAG8619596.1"/>
    </source>
</evidence>
<gene>
    <name evidence="1" type="ORF">DHETER_LOCUS7960</name>
</gene>
<protein>
    <submittedName>
        <fullName evidence="1">10356_t:CDS:1</fullName>
    </submittedName>
</protein>
<accession>A0ACA9N273</accession>
<reference evidence="1" key="1">
    <citation type="submission" date="2021-06" db="EMBL/GenBank/DDBJ databases">
        <authorList>
            <person name="Kallberg Y."/>
            <person name="Tangrot J."/>
            <person name="Rosling A."/>
        </authorList>
    </citation>
    <scope>NUCLEOTIDE SEQUENCE</scope>
    <source>
        <strain evidence="1">IL203A</strain>
    </source>
</reference>
<proteinExistence type="predicted"/>
<sequence length="54" mass="6330">MTNRVHHSYHGAKRKKTTICSTQFLDHLCVYANDGRSRIGIIFHGKDEKWIFLV</sequence>
<evidence type="ECO:0000313" key="2">
    <source>
        <dbReference type="Proteomes" id="UP000789702"/>
    </source>
</evidence>
<name>A0ACA9N273_9GLOM</name>
<dbReference type="Proteomes" id="UP000789702">
    <property type="component" value="Unassembled WGS sequence"/>
</dbReference>
<comment type="caution">
    <text evidence="1">The sequence shown here is derived from an EMBL/GenBank/DDBJ whole genome shotgun (WGS) entry which is preliminary data.</text>
</comment>
<keyword evidence="2" id="KW-1185">Reference proteome</keyword>
<organism evidence="1 2">
    <name type="scientific">Dentiscutata heterogama</name>
    <dbReference type="NCBI Taxonomy" id="1316150"/>
    <lineage>
        <taxon>Eukaryota</taxon>
        <taxon>Fungi</taxon>
        <taxon>Fungi incertae sedis</taxon>
        <taxon>Mucoromycota</taxon>
        <taxon>Glomeromycotina</taxon>
        <taxon>Glomeromycetes</taxon>
        <taxon>Diversisporales</taxon>
        <taxon>Gigasporaceae</taxon>
        <taxon>Dentiscutata</taxon>
    </lineage>
</organism>